<comment type="subcellular location">
    <subcellularLocation>
        <location evidence="1">Cell membrane</location>
        <topology evidence="1">Multi-pass membrane protein</topology>
    </subcellularLocation>
</comment>
<keyword evidence="4 7" id="KW-1133">Transmembrane helix</keyword>
<feature type="transmembrane region" description="Helical" evidence="7">
    <location>
        <begin position="62"/>
        <end position="80"/>
    </location>
</feature>
<evidence type="ECO:0000259" key="8">
    <source>
        <dbReference type="Pfam" id="PF02308"/>
    </source>
</evidence>
<protein>
    <recommendedName>
        <fullName evidence="8">MgtC/SapB/SrpB/YhiD N-terminal domain-containing protein</fullName>
    </recommendedName>
</protein>
<evidence type="ECO:0000256" key="7">
    <source>
        <dbReference type="SAM" id="Phobius"/>
    </source>
</evidence>
<proteinExistence type="predicted"/>
<evidence type="ECO:0000256" key="4">
    <source>
        <dbReference type="ARBA" id="ARBA00022989"/>
    </source>
</evidence>
<evidence type="ECO:0000313" key="10">
    <source>
        <dbReference type="Proteomes" id="UP000013827"/>
    </source>
</evidence>
<evidence type="ECO:0000256" key="6">
    <source>
        <dbReference type="SAM" id="MobiDB-lite"/>
    </source>
</evidence>
<accession>A0A0D3HYF4</accession>
<dbReference type="InterPro" id="IPR049177">
    <property type="entry name" value="MgtC_SapB_SrpB_YhiD_N"/>
</dbReference>
<sequence length="234" mass="24208">MSRRIVLSLLLGSIIGFERRRADRPAGIRTMAMVCLGSCVFTLGSMYAFASSSSTMGWDASRVSAAIPSGVGFLGAASIWKGTKGTGEDKVPEVHGLTTATSVWLSAAIGILCGGALPTPRKLLGGEARTWRLTPSLHSPSPPGGLYVPCLFTAAAGVVYLRFAPRLPGSAGSLTFALLGDHVAERAQGDTRARSYTAHASADDLPQLPPLDPVAAAEAGASRIAPSVRSYSLP</sequence>
<dbReference type="InterPro" id="IPR003416">
    <property type="entry name" value="MgtC/SapB/SrpB/YhiD_fam"/>
</dbReference>
<keyword evidence="10" id="KW-1185">Reference proteome</keyword>
<dbReference type="KEGG" id="ehx:EMIHUDRAFT_428627"/>
<name>A0A0D3HYF4_EMIH1</name>
<dbReference type="Proteomes" id="UP000013827">
    <property type="component" value="Unassembled WGS sequence"/>
</dbReference>
<evidence type="ECO:0000256" key="2">
    <source>
        <dbReference type="ARBA" id="ARBA00022475"/>
    </source>
</evidence>
<dbReference type="PRINTS" id="PR01837">
    <property type="entry name" value="MGTCSAPBPROT"/>
</dbReference>
<dbReference type="PANTHER" id="PTHR33778:SF1">
    <property type="entry name" value="MAGNESIUM TRANSPORTER YHID-RELATED"/>
    <property type="match status" value="1"/>
</dbReference>
<dbReference type="GeneID" id="17250259"/>
<keyword evidence="5 7" id="KW-0472">Membrane</keyword>
<keyword evidence="3 7" id="KW-0812">Transmembrane</keyword>
<dbReference type="AlphaFoldDB" id="A0A0D3HYF4"/>
<keyword evidence="2" id="KW-1003">Cell membrane</keyword>
<feature type="domain" description="MgtC/SapB/SrpB/YhiD N-terminal" evidence="8">
    <location>
        <begin position="5"/>
        <end position="115"/>
    </location>
</feature>
<organism evidence="9 10">
    <name type="scientific">Emiliania huxleyi (strain CCMP1516)</name>
    <dbReference type="NCBI Taxonomy" id="280463"/>
    <lineage>
        <taxon>Eukaryota</taxon>
        <taxon>Haptista</taxon>
        <taxon>Haptophyta</taxon>
        <taxon>Prymnesiophyceae</taxon>
        <taxon>Isochrysidales</taxon>
        <taxon>Noelaerhabdaceae</taxon>
        <taxon>Emiliania</taxon>
    </lineage>
</organism>
<dbReference type="EnsemblProtists" id="EOD04039">
    <property type="protein sequence ID" value="EOD04039"/>
    <property type="gene ID" value="EMIHUDRAFT_428627"/>
</dbReference>
<feature type="transmembrane region" description="Helical" evidence="7">
    <location>
        <begin position="31"/>
        <end position="50"/>
    </location>
</feature>
<evidence type="ECO:0000256" key="1">
    <source>
        <dbReference type="ARBA" id="ARBA00004651"/>
    </source>
</evidence>
<dbReference type="PANTHER" id="PTHR33778">
    <property type="entry name" value="PROTEIN MGTC"/>
    <property type="match status" value="1"/>
</dbReference>
<feature type="region of interest" description="Disordered" evidence="6">
    <location>
        <begin position="190"/>
        <end position="212"/>
    </location>
</feature>
<dbReference type="GO" id="GO:0005886">
    <property type="term" value="C:plasma membrane"/>
    <property type="evidence" value="ECO:0007669"/>
    <property type="project" value="UniProtKB-SubCell"/>
</dbReference>
<dbReference type="STRING" id="2903.R1D5T0"/>
<dbReference type="HOGENOM" id="CLU_1186889_0_0_1"/>
<evidence type="ECO:0000256" key="5">
    <source>
        <dbReference type="ARBA" id="ARBA00023136"/>
    </source>
</evidence>
<dbReference type="eggNOG" id="ENOG502S35P">
    <property type="taxonomic scope" value="Eukaryota"/>
</dbReference>
<dbReference type="Pfam" id="PF02308">
    <property type="entry name" value="MgtC"/>
    <property type="match status" value="1"/>
</dbReference>
<dbReference type="PaxDb" id="2903-EOD04039"/>
<evidence type="ECO:0000313" key="9">
    <source>
        <dbReference type="EnsemblProtists" id="EOD04039"/>
    </source>
</evidence>
<reference evidence="9" key="2">
    <citation type="submission" date="2024-10" db="UniProtKB">
        <authorList>
            <consortium name="EnsemblProtists"/>
        </authorList>
    </citation>
    <scope>IDENTIFICATION</scope>
</reference>
<dbReference type="RefSeq" id="XP_005756468.1">
    <property type="nucleotide sequence ID" value="XM_005756411.1"/>
</dbReference>
<evidence type="ECO:0000256" key="3">
    <source>
        <dbReference type="ARBA" id="ARBA00022692"/>
    </source>
</evidence>
<reference evidence="10" key="1">
    <citation type="journal article" date="2013" name="Nature">
        <title>Pan genome of the phytoplankton Emiliania underpins its global distribution.</title>
        <authorList>
            <person name="Read B.A."/>
            <person name="Kegel J."/>
            <person name="Klute M.J."/>
            <person name="Kuo A."/>
            <person name="Lefebvre S.C."/>
            <person name="Maumus F."/>
            <person name="Mayer C."/>
            <person name="Miller J."/>
            <person name="Monier A."/>
            <person name="Salamov A."/>
            <person name="Young J."/>
            <person name="Aguilar M."/>
            <person name="Claverie J.M."/>
            <person name="Frickenhaus S."/>
            <person name="Gonzalez K."/>
            <person name="Herman E.K."/>
            <person name="Lin Y.C."/>
            <person name="Napier J."/>
            <person name="Ogata H."/>
            <person name="Sarno A.F."/>
            <person name="Shmutz J."/>
            <person name="Schroeder D."/>
            <person name="de Vargas C."/>
            <person name="Verret F."/>
            <person name="von Dassow P."/>
            <person name="Valentin K."/>
            <person name="Van de Peer Y."/>
            <person name="Wheeler G."/>
            <person name="Dacks J.B."/>
            <person name="Delwiche C.F."/>
            <person name="Dyhrman S.T."/>
            <person name="Glockner G."/>
            <person name="John U."/>
            <person name="Richards T."/>
            <person name="Worden A.Z."/>
            <person name="Zhang X."/>
            <person name="Grigoriev I.V."/>
            <person name="Allen A.E."/>
            <person name="Bidle K."/>
            <person name="Borodovsky M."/>
            <person name="Bowler C."/>
            <person name="Brownlee C."/>
            <person name="Cock J.M."/>
            <person name="Elias M."/>
            <person name="Gladyshev V.N."/>
            <person name="Groth M."/>
            <person name="Guda C."/>
            <person name="Hadaegh A."/>
            <person name="Iglesias-Rodriguez M.D."/>
            <person name="Jenkins J."/>
            <person name="Jones B.M."/>
            <person name="Lawson T."/>
            <person name="Leese F."/>
            <person name="Lindquist E."/>
            <person name="Lobanov A."/>
            <person name="Lomsadze A."/>
            <person name="Malik S.B."/>
            <person name="Marsh M.E."/>
            <person name="Mackinder L."/>
            <person name="Mock T."/>
            <person name="Mueller-Roeber B."/>
            <person name="Pagarete A."/>
            <person name="Parker M."/>
            <person name="Probert I."/>
            <person name="Quesneville H."/>
            <person name="Raines C."/>
            <person name="Rensing S.A."/>
            <person name="Riano-Pachon D.M."/>
            <person name="Richier S."/>
            <person name="Rokitta S."/>
            <person name="Shiraiwa Y."/>
            <person name="Soanes D.M."/>
            <person name="van der Giezen M."/>
            <person name="Wahlund T.M."/>
            <person name="Williams B."/>
            <person name="Wilson W."/>
            <person name="Wolfe G."/>
            <person name="Wurch L.L."/>
        </authorList>
    </citation>
    <scope>NUCLEOTIDE SEQUENCE</scope>
</reference>